<dbReference type="GO" id="GO:0005737">
    <property type="term" value="C:cytoplasm"/>
    <property type="evidence" value="ECO:0007669"/>
    <property type="project" value="UniProtKB-SubCell"/>
</dbReference>
<keyword evidence="3" id="KW-0963">Cytoplasm</keyword>
<dbReference type="RefSeq" id="WP_012993971.1">
    <property type="nucleotide sequence ID" value="NZ_NBZD01000002.1"/>
</dbReference>
<dbReference type="Gene3D" id="1.10.10.60">
    <property type="entry name" value="Homeodomain-like"/>
    <property type="match status" value="2"/>
</dbReference>
<proteinExistence type="predicted"/>
<reference evidence="14" key="1">
    <citation type="submission" date="2017-04" db="EMBL/GenBank/DDBJ databases">
        <authorList>
            <person name="Bumgarner R.E."/>
            <person name="Fredricks D.N."/>
            <person name="Srinivasan S."/>
        </authorList>
    </citation>
    <scope>NUCLEOTIDE SEQUENCE [LARGE SCALE GENOMIC DNA]</scope>
    <source>
        <strain evidence="14">KA00405</strain>
    </source>
</reference>
<dbReference type="Pfam" id="PF12833">
    <property type="entry name" value="HTH_18"/>
    <property type="match status" value="1"/>
</dbReference>
<dbReference type="PROSITE" id="PS01124">
    <property type="entry name" value="HTH_ARAC_FAMILY_2"/>
    <property type="match status" value="1"/>
</dbReference>
<dbReference type="GO" id="GO:0000160">
    <property type="term" value="P:phosphorelay signal transduction system"/>
    <property type="evidence" value="ECO:0007669"/>
    <property type="project" value="UniProtKB-KW"/>
</dbReference>
<evidence type="ECO:0000256" key="10">
    <source>
        <dbReference type="PROSITE-ProRule" id="PRU00169"/>
    </source>
</evidence>
<dbReference type="Pfam" id="PF00072">
    <property type="entry name" value="Response_reg"/>
    <property type="match status" value="1"/>
</dbReference>
<evidence type="ECO:0000256" key="6">
    <source>
        <dbReference type="ARBA" id="ARBA00023015"/>
    </source>
</evidence>
<evidence type="ECO:0000256" key="9">
    <source>
        <dbReference type="ARBA" id="ARBA00024867"/>
    </source>
</evidence>
<evidence type="ECO:0000256" key="2">
    <source>
        <dbReference type="ARBA" id="ARBA00018672"/>
    </source>
</evidence>
<evidence type="ECO:0000259" key="12">
    <source>
        <dbReference type="PROSITE" id="PS50110"/>
    </source>
</evidence>
<dbReference type="Gene3D" id="3.40.50.2300">
    <property type="match status" value="1"/>
</dbReference>
<keyword evidence="6" id="KW-0805">Transcription regulation</keyword>
<evidence type="ECO:0000259" key="11">
    <source>
        <dbReference type="PROSITE" id="PS01124"/>
    </source>
</evidence>
<keyword evidence="5" id="KW-0902">Two-component regulatory system</keyword>
<dbReference type="SUPFAM" id="SSF52172">
    <property type="entry name" value="CheY-like"/>
    <property type="match status" value="1"/>
</dbReference>
<dbReference type="AlphaFoldDB" id="A0A2J8B227"/>
<name>A0A2J8B227_9FIRM</name>
<dbReference type="SUPFAM" id="SSF46689">
    <property type="entry name" value="Homeodomain-like"/>
    <property type="match status" value="2"/>
</dbReference>
<keyword evidence="8" id="KW-0804">Transcription</keyword>
<dbReference type="SMART" id="SM00342">
    <property type="entry name" value="HTH_ARAC"/>
    <property type="match status" value="1"/>
</dbReference>
<dbReference type="InterPro" id="IPR011006">
    <property type="entry name" value="CheY-like_superfamily"/>
</dbReference>
<dbReference type="OMA" id="GYQNACH"/>
<evidence type="ECO:0000256" key="4">
    <source>
        <dbReference type="ARBA" id="ARBA00022553"/>
    </source>
</evidence>
<dbReference type="CDD" id="cd17536">
    <property type="entry name" value="REC_YesN-like"/>
    <property type="match status" value="1"/>
</dbReference>
<comment type="function">
    <text evidence="9">May play the central regulatory role in sporulation. It may be an element of the effector pathway responsible for the activation of sporulation genes in response to nutritional stress. Spo0A may act in concert with spo0H (a sigma factor) to control the expression of some genes that are critical to the sporulation process.</text>
</comment>
<dbReference type="GO" id="GO:0003700">
    <property type="term" value="F:DNA-binding transcription factor activity"/>
    <property type="evidence" value="ECO:0007669"/>
    <property type="project" value="InterPro"/>
</dbReference>
<dbReference type="GO" id="GO:0043565">
    <property type="term" value="F:sequence-specific DNA binding"/>
    <property type="evidence" value="ECO:0007669"/>
    <property type="project" value="InterPro"/>
</dbReference>
<dbReference type="PROSITE" id="PS50110">
    <property type="entry name" value="RESPONSE_REGULATORY"/>
    <property type="match status" value="1"/>
</dbReference>
<dbReference type="PANTHER" id="PTHR42713:SF3">
    <property type="entry name" value="TRANSCRIPTIONAL REGULATORY PROTEIN HPTR"/>
    <property type="match status" value="1"/>
</dbReference>
<feature type="domain" description="Response regulatory" evidence="12">
    <location>
        <begin position="3"/>
        <end position="120"/>
    </location>
</feature>
<dbReference type="PANTHER" id="PTHR42713">
    <property type="entry name" value="HISTIDINE KINASE-RELATED"/>
    <property type="match status" value="1"/>
</dbReference>
<dbReference type="InterPro" id="IPR018060">
    <property type="entry name" value="HTH_AraC"/>
</dbReference>
<evidence type="ECO:0000256" key="1">
    <source>
        <dbReference type="ARBA" id="ARBA00004496"/>
    </source>
</evidence>
<feature type="domain" description="HTH araC/xylS-type" evidence="11">
    <location>
        <begin position="157"/>
        <end position="255"/>
    </location>
</feature>
<dbReference type="PRINTS" id="PR00032">
    <property type="entry name" value="HTHARAC"/>
</dbReference>
<dbReference type="PROSITE" id="PS00041">
    <property type="entry name" value="HTH_ARAC_FAMILY_1"/>
    <property type="match status" value="1"/>
</dbReference>
<keyword evidence="7 13" id="KW-0238">DNA-binding</keyword>
<feature type="modified residue" description="4-aspartylphosphate" evidence="10">
    <location>
        <position position="55"/>
    </location>
</feature>
<comment type="caution">
    <text evidence="13">The sequence shown here is derived from an EMBL/GenBank/DDBJ whole genome shotgun (WGS) entry which is preliminary data.</text>
</comment>
<protein>
    <recommendedName>
        <fullName evidence="2">Stage 0 sporulation protein A homolog</fullName>
    </recommendedName>
</protein>
<keyword evidence="4 10" id="KW-0597">Phosphoprotein</keyword>
<dbReference type="InterPro" id="IPR018062">
    <property type="entry name" value="HTH_AraC-typ_CS"/>
</dbReference>
<evidence type="ECO:0000313" key="13">
    <source>
        <dbReference type="EMBL" id="PNH18823.1"/>
    </source>
</evidence>
<sequence>MYKVIVVEDEKIIRKGIVFTQNWALHNCIVVGEAGNGKEGLDLIRSENPDIVVTDIRMPHLSGVEMLRLAREENRCFAAIILTGYSEFEYARQAIKLGVADYLLKPIDHQELSDLLAKIVSGLDLQRAAEMKLAAVDTNPIPDLLPVEHEARNKLVKQIILYISKNYMKPCGLNDLCREFNISDTYINRLFKKDTGYTVNDYLNRYRISVALHLLRNTDMRVYEIAELTGFSDYKYFSAVFRKYLDISPSSLREGTRNR</sequence>
<evidence type="ECO:0000256" key="8">
    <source>
        <dbReference type="ARBA" id="ARBA00023163"/>
    </source>
</evidence>
<dbReference type="InterPro" id="IPR020449">
    <property type="entry name" value="Tscrpt_reg_AraC-type_HTH"/>
</dbReference>
<gene>
    <name evidence="13" type="ORF">B7R76_04525</name>
</gene>
<comment type="subcellular location">
    <subcellularLocation>
        <location evidence="1">Cytoplasm</location>
    </subcellularLocation>
</comment>
<organism evidence="13 14">
    <name type="scientific">Mageeibacillus indolicus</name>
    <dbReference type="NCBI Taxonomy" id="884684"/>
    <lineage>
        <taxon>Bacteria</taxon>
        <taxon>Bacillati</taxon>
        <taxon>Bacillota</taxon>
        <taxon>Clostridia</taxon>
        <taxon>Eubacteriales</taxon>
        <taxon>Oscillospiraceae</taxon>
        <taxon>Mageeibacillus</taxon>
    </lineage>
</organism>
<evidence type="ECO:0000313" key="14">
    <source>
        <dbReference type="Proteomes" id="UP000236394"/>
    </source>
</evidence>
<dbReference type="InterPro" id="IPR009057">
    <property type="entry name" value="Homeodomain-like_sf"/>
</dbReference>
<dbReference type="Proteomes" id="UP000236394">
    <property type="component" value="Unassembled WGS sequence"/>
</dbReference>
<dbReference type="EMBL" id="NBZD01000002">
    <property type="protein sequence ID" value="PNH18823.1"/>
    <property type="molecule type" value="Genomic_DNA"/>
</dbReference>
<dbReference type="InterPro" id="IPR001789">
    <property type="entry name" value="Sig_transdc_resp-reg_receiver"/>
</dbReference>
<evidence type="ECO:0000256" key="5">
    <source>
        <dbReference type="ARBA" id="ARBA00023012"/>
    </source>
</evidence>
<dbReference type="InterPro" id="IPR051552">
    <property type="entry name" value="HptR"/>
</dbReference>
<accession>A0A2J8B227</accession>
<evidence type="ECO:0000256" key="7">
    <source>
        <dbReference type="ARBA" id="ARBA00023125"/>
    </source>
</evidence>
<dbReference type="SMART" id="SM00448">
    <property type="entry name" value="REC"/>
    <property type="match status" value="1"/>
</dbReference>
<evidence type="ECO:0000256" key="3">
    <source>
        <dbReference type="ARBA" id="ARBA00022490"/>
    </source>
</evidence>